<evidence type="ECO:0000313" key="1">
    <source>
        <dbReference type="EMBL" id="MFC6591724.1"/>
    </source>
</evidence>
<dbReference type="Proteomes" id="UP001596297">
    <property type="component" value="Unassembled WGS sequence"/>
</dbReference>
<organism evidence="1 2">
    <name type="scientific">Deinococcus lacus</name>
    <dbReference type="NCBI Taxonomy" id="392561"/>
    <lineage>
        <taxon>Bacteria</taxon>
        <taxon>Thermotogati</taxon>
        <taxon>Deinococcota</taxon>
        <taxon>Deinococci</taxon>
        <taxon>Deinococcales</taxon>
        <taxon>Deinococcaceae</taxon>
        <taxon>Deinococcus</taxon>
    </lineage>
</organism>
<accession>A0ABW1YFT2</accession>
<reference evidence="2" key="1">
    <citation type="journal article" date="2019" name="Int. J. Syst. Evol. Microbiol.">
        <title>The Global Catalogue of Microorganisms (GCM) 10K type strain sequencing project: providing services to taxonomists for standard genome sequencing and annotation.</title>
        <authorList>
            <consortium name="The Broad Institute Genomics Platform"/>
            <consortium name="The Broad Institute Genome Sequencing Center for Infectious Disease"/>
            <person name="Wu L."/>
            <person name="Ma J."/>
        </authorList>
    </citation>
    <scope>NUCLEOTIDE SEQUENCE [LARGE SCALE GENOMIC DNA]</scope>
    <source>
        <strain evidence="2">CGMCC 1.15772</strain>
    </source>
</reference>
<name>A0ABW1YFT2_9DEIO</name>
<dbReference type="RefSeq" id="WP_380082731.1">
    <property type="nucleotide sequence ID" value="NZ_JBHSWD010000001.1"/>
</dbReference>
<gene>
    <name evidence="1" type="ORF">ACFP81_06660</name>
</gene>
<evidence type="ECO:0008006" key="3">
    <source>
        <dbReference type="Google" id="ProtNLM"/>
    </source>
</evidence>
<evidence type="ECO:0000313" key="2">
    <source>
        <dbReference type="Proteomes" id="UP001596297"/>
    </source>
</evidence>
<proteinExistence type="predicted"/>
<protein>
    <recommendedName>
        <fullName evidence="3">WYL domain-containing protein</fullName>
    </recommendedName>
</protein>
<dbReference type="EMBL" id="JBHSWD010000001">
    <property type="protein sequence ID" value="MFC6591724.1"/>
    <property type="molecule type" value="Genomic_DNA"/>
</dbReference>
<sequence>MEQTLRALEHEPCRLIEVEYDPALGYPRRVFTSSQVAGRPGDLSEWRLKVMPDAPGPQLFPTEQPALGEGGGS</sequence>
<comment type="caution">
    <text evidence="1">The sequence shown here is derived from an EMBL/GenBank/DDBJ whole genome shotgun (WGS) entry which is preliminary data.</text>
</comment>
<keyword evidence="2" id="KW-1185">Reference proteome</keyword>